<proteinExistence type="predicted"/>
<comment type="caution">
    <text evidence="2">The sequence shown here is derived from an EMBL/GenBank/DDBJ whole genome shotgun (WGS) entry which is preliminary data.</text>
</comment>
<gene>
    <name evidence="2" type="ORF">S12H4_48282</name>
</gene>
<dbReference type="SUPFAM" id="SSF47413">
    <property type="entry name" value="lambda repressor-like DNA-binding domains"/>
    <property type="match status" value="1"/>
</dbReference>
<accession>X1TDY8</accession>
<protein>
    <recommendedName>
        <fullName evidence="1">HTH cro/C1-type domain-containing protein</fullName>
    </recommendedName>
</protein>
<sequence length="159" mass="18496">MVTMPLKNRELMMQQIKQLLNNTGYSIVQINRKILRQSRLEKNLSYADLAQKVGMEREDISVSRRTIYEYEHSINPPPETAAILEDILETQLAEGIRIFDLKIEQEERPNYSMDNLSSMKEDVSQILQDLGFISQFWTKFSPFDAFGEHKSQDVHSGLN</sequence>
<feature type="non-terminal residue" evidence="2">
    <location>
        <position position="159"/>
    </location>
</feature>
<dbReference type="InterPro" id="IPR010982">
    <property type="entry name" value="Lambda_DNA-bd_dom_sf"/>
</dbReference>
<evidence type="ECO:0000259" key="1">
    <source>
        <dbReference type="PROSITE" id="PS50943"/>
    </source>
</evidence>
<dbReference type="EMBL" id="BARW01030158">
    <property type="protein sequence ID" value="GAJ03508.1"/>
    <property type="molecule type" value="Genomic_DNA"/>
</dbReference>
<dbReference type="GO" id="GO:0003677">
    <property type="term" value="F:DNA binding"/>
    <property type="evidence" value="ECO:0007669"/>
    <property type="project" value="InterPro"/>
</dbReference>
<feature type="domain" description="HTH cro/C1-type" evidence="1">
    <location>
        <begin position="35"/>
        <end position="96"/>
    </location>
</feature>
<dbReference type="InterPro" id="IPR001387">
    <property type="entry name" value="Cro/C1-type_HTH"/>
</dbReference>
<dbReference type="PROSITE" id="PS50943">
    <property type="entry name" value="HTH_CROC1"/>
    <property type="match status" value="1"/>
</dbReference>
<dbReference type="AlphaFoldDB" id="X1TDY8"/>
<reference evidence="2" key="1">
    <citation type="journal article" date="2014" name="Front. Microbiol.">
        <title>High frequency of phylogenetically diverse reductive dehalogenase-homologous genes in deep subseafloor sedimentary metagenomes.</title>
        <authorList>
            <person name="Kawai M."/>
            <person name="Futagami T."/>
            <person name="Toyoda A."/>
            <person name="Takaki Y."/>
            <person name="Nishi S."/>
            <person name="Hori S."/>
            <person name="Arai W."/>
            <person name="Tsubouchi T."/>
            <person name="Morono Y."/>
            <person name="Uchiyama I."/>
            <person name="Ito T."/>
            <person name="Fujiyama A."/>
            <person name="Inagaki F."/>
            <person name="Takami H."/>
        </authorList>
    </citation>
    <scope>NUCLEOTIDE SEQUENCE</scope>
    <source>
        <strain evidence="2">Expedition CK06-06</strain>
    </source>
</reference>
<name>X1TDY8_9ZZZZ</name>
<dbReference type="Pfam" id="PF01381">
    <property type="entry name" value="HTH_3"/>
    <property type="match status" value="1"/>
</dbReference>
<dbReference type="CDD" id="cd00093">
    <property type="entry name" value="HTH_XRE"/>
    <property type="match status" value="1"/>
</dbReference>
<organism evidence="2">
    <name type="scientific">marine sediment metagenome</name>
    <dbReference type="NCBI Taxonomy" id="412755"/>
    <lineage>
        <taxon>unclassified sequences</taxon>
        <taxon>metagenomes</taxon>
        <taxon>ecological metagenomes</taxon>
    </lineage>
</organism>
<evidence type="ECO:0000313" key="2">
    <source>
        <dbReference type="EMBL" id="GAJ03508.1"/>
    </source>
</evidence>
<dbReference type="SMART" id="SM00530">
    <property type="entry name" value="HTH_XRE"/>
    <property type="match status" value="1"/>
</dbReference>
<dbReference type="Gene3D" id="1.10.260.40">
    <property type="entry name" value="lambda repressor-like DNA-binding domains"/>
    <property type="match status" value="1"/>
</dbReference>